<feature type="chain" id="PRO_5015368379" description="Carboxylic ester hydrolase" evidence="3">
    <location>
        <begin position="20"/>
        <end position="521"/>
    </location>
</feature>
<dbReference type="Gene3D" id="3.40.50.1820">
    <property type="entry name" value="alpha/beta hydrolase"/>
    <property type="match status" value="1"/>
</dbReference>
<reference evidence="5 6" key="1">
    <citation type="submission" date="2018-03" db="EMBL/GenBank/DDBJ databases">
        <authorList>
            <person name="Keele B.F."/>
        </authorList>
    </citation>
    <scope>NUCLEOTIDE SEQUENCE [LARGE SCALE GENOMIC DNA]</scope>
    <source>
        <strain evidence="5 6">YL28-9</strain>
    </source>
</reference>
<dbReference type="AlphaFoldDB" id="A0A2T3HJW2"/>
<dbReference type="PANTHER" id="PTHR11559">
    <property type="entry name" value="CARBOXYLESTERASE"/>
    <property type="match status" value="1"/>
</dbReference>
<dbReference type="InterPro" id="IPR050309">
    <property type="entry name" value="Type-B_Carboxylest/Lipase"/>
</dbReference>
<comment type="caution">
    <text evidence="5">The sequence shown here is derived from an EMBL/GenBank/DDBJ whole genome shotgun (WGS) entry which is preliminary data.</text>
</comment>
<evidence type="ECO:0000313" key="5">
    <source>
        <dbReference type="EMBL" id="PST82736.1"/>
    </source>
</evidence>
<organism evidence="5 6">
    <name type="scientific">Pedobacter yulinensis</name>
    <dbReference type="NCBI Taxonomy" id="2126353"/>
    <lineage>
        <taxon>Bacteria</taxon>
        <taxon>Pseudomonadati</taxon>
        <taxon>Bacteroidota</taxon>
        <taxon>Sphingobacteriia</taxon>
        <taxon>Sphingobacteriales</taxon>
        <taxon>Sphingobacteriaceae</taxon>
        <taxon>Pedobacter</taxon>
    </lineage>
</organism>
<dbReference type="RefSeq" id="WP_107214996.1">
    <property type="nucleotide sequence ID" value="NZ_KZ686269.1"/>
</dbReference>
<evidence type="ECO:0000256" key="1">
    <source>
        <dbReference type="ARBA" id="ARBA00005964"/>
    </source>
</evidence>
<accession>A0A2T3HJW2</accession>
<dbReference type="EC" id="3.1.1.-" evidence="3"/>
<dbReference type="InterPro" id="IPR019826">
    <property type="entry name" value="Carboxylesterase_B_AS"/>
</dbReference>
<name>A0A2T3HJW2_9SPHI</name>
<comment type="similarity">
    <text evidence="1 3">Belongs to the type-B carboxylesterase/lipase family.</text>
</comment>
<dbReference type="GO" id="GO:0016787">
    <property type="term" value="F:hydrolase activity"/>
    <property type="evidence" value="ECO:0007669"/>
    <property type="project" value="UniProtKB-KW"/>
</dbReference>
<evidence type="ECO:0000259" key="4">
    <source>
        <dbReference type="Pfam" id="PF00135"/>
    </source>
</evidence>
<evidence type="ECO:0000256" key="3">
    <source>
        <dbReference type="RuleBase" id="RU361235"/>
    </source>
</evidence>
<dbReference type="OrthoDB" id="9775851at2"/>
<keyword evidence="2 3" id="KW-0378">Hydrolase</keyword>
<dbReference type="InterPro" id="IPR019819">
    <property type="entry name" value="Carboxylesterase_B_CS"/>
</dbReference>
<dbReference type="EMBL" id="PYLS01000005">
    <property type="protein sequence ID" value="PST82736.1"/>
    <property type="molecule type" value="Genomic_DNA"/>
</dbReference>
<proteinExistence type="inferred from homology"/>
<protein>
    <recommendedName>
        <fullName evidence="3">Carboxylic ester hydrolase</fullName>
        <ecNumber evidence="3">3.1.1.-</ecNumber>
    </recommendedName>
</protein>
<dbReference type="PROSITE" id="PS00941">
    <property type="entry name" value="CARBOXYLESTERASE_B_2"/>
    <property type="match status" value="1"/>
</dbReference>
<feature type="domain" description="Carboxylesterase type B" evidence="4">
    <location>
        <begin position="30"/>
        <end position="499"/>
    </location>
</feature>
<evidence type="ECO:0000313" key="6">
    <source>
        <dbReference type="Proteomes" id="UP000240912"/>
    </source>
</evidence>
<keyword evidence="3" id="KW-0732">Signal</keyword>
<gene>
    <name evidence="5" type="ORF">C7T94_08775</name>
</gene>
<dbReference type="SUPFAM" id="SSF53474">
    <property type="entry name" value="alpha/beta-Hydrolases"/>
    <property type="match status" value="1"/>
</dbReference>
<dbReference type="Proteomes" id="UP000240912">
    <property type="component" value="Unassembled WGS sequence"/>
</dbReference>
<evidence type="ECO:0000256" key="2">
    <source>
        <dbReference type="ARBA" id="ARBA00022801"/>
    </source>
</evidence>
<keyword evidence="6" id="KW-1185">Reference proteome</keyword>
<dbReference type="Pfam" id="PF00135">
    <property type="entry name" value="COesterase"/>
    <property type="match status" value="1"/>
</dbReference>
<feature type="signal peptide" evidence="3">
    <location>
        <begin position="1"/>
        <end position="19"/>
    </location>
</feature>
<sequence>MKQHFFMLLLVVLAQQILAQSKTAGPGGLVVGTTNGRLQGAMDGPLVRVFRGIPFAAPPLGSLRWKAPQPVKSWKGIRPATRFGPRPHQRQRYDDMIFRSPAESEDCLYLNVWAPATASGKPLPVLVYFYGGGFSSGDGSEARYDGRRLAENKVIMVTVNYRLGLFGFFVHPELTAESRFGASGNYGLLDQHAALQWVKKNIAAFGGDPGRITIGGESAGSMSVSAQVASPLSKGLFHAAIAQSGSLLGNDWLTARAKAEKYGLDFQKRAGVASLAALRRLPAARLHKLAADFWFPPVIDGYFLPEHPLQLYSTGRQLDIPLMAGWTTAERAAGAVLENAKPTVANYRKAVDRLYGPLAAGILEIYPASQDSLVERMATALASDRFIAYGTWKLIDVHSKTNGFPVYQYLFARKRTGFKGPGADYNNPFGAVHASDIEYALANLDQNTRYAWQPADQQASETWFRYLLNFLRSGNPNGTGLAEWPGLRSSIPKVMVIDSVSHALPEPHGKRYSQLDQLLHP</sequence>
<dbReference type="InterPro" id="IPR002018">
    <property type="entry name" value="CarbesteraseB"/>
</dbReference>
<dbReference type="InterPro" id="IPR029058">
    <property type="entry name" value="AB_hydrolase_fold"/>
</dbReference>
<dbReference type="PROSITE" id="PS00122">
    <property type="entry name" value="CARBOXYLESTERASE_B_1"/>
    <property type="match status" value="1"/>
</dbReference>